<evidence type="ECO:0008006" key="4">
    <source>
        <dbReference type="Google" id="ProtNLM"/>
    </source>
</evidence>
<feature type="compositionally biased region" description="Polar residues" evidence="1">
    <location>
        <begin position="59"/>
        <end position="82"/>
    </location>
</feature>
<feature type="compositionally biased region" description="Polar residues" evidence="1">
    <location>
        <begin position="603"/>
        <end position="643"/>
    </location>
</feature>
<protein>
    <recommendedName>
        <fullName evidence="4">Methyltransferase type 11 domain-containing protein</fullName>
    </recommendedName>
</protein>
<feature type="region of interest" description="Disordered" evidence="1">
    <location>
        <begin position="864"/>
        <end position="987"/>
    </location>
</feature>
<dbReference type="EMBL" id="LJZO01000004">
    <property type="protein sequence ID" value="ROW02954.1"/>
    <property type="molecule type" value="Genomic_DNA"/>
</dbReference>
<feature type="compositionally biased region" description="Acidic residues" evidence="1">
    <location>
        <begin position="1099"/>
        <end position="1109"/>
    </location>
</feature>
<dbReference type="CDD" id="cd02440">
    <property type="entry name" value="AdoMet_MTases"/>
    <property type="match status" value="1"/>
</dbReference>
<feature type="compositionally biased region" description="Low complexity" evidence="1">
    <location>
        <begin position="1436"/>
        <end position="1449"/>
    </location>
</feature>
<feature type="region of interest" description="Disordered" evidence="1">
    <location>
        <begin position="730"/>
        <end position="769"/>
    </location>
</feature>
<feature type="compositionally biased region" description="Basic residues" evidence="1">
    <location>
        <begin position="738"/>
        <end position="750"/>
    </location>
</feature>
<evidence type="ECO:0000256" key="1">
    <source>
        <dbReference type="SAM" id="MobiDB-lite"/>
    </source>
</evidence>
<feature type="region of interest" description="Disordered" evidence="1">
    <location>
        <begin position="424"/>
        <end position="556"/>
    </location>
</feature>
<feature type="compositionally biased region" description="Low complexity" evidence="1">
    <location>
        <begin position="1192"/>
        <end position="1210"/>
    </location>
</feature>
<dbReference type="SUPFAM" id="SSF53335">
    <property type="entry name" value="S-adenosyl-L-methionine-dependent methyltransferases"/>
    <property type="match status" value="1"/>
</dbReference>
<name>A0A423WIC3_CYTCH</name>
<feature type="region of interest" description="Disordered" evidence="1">
    <location>
        <begin position="214"/>
        <end position="294"/>
    </location>
</feature>
<feature type="compositionally biased region" description="Low complexity" evidence="1">
    <location>
        <begin position="1162"/>
        <end position="1171"/>
    </location>
</feature>
<dbReference type="STRING" id="252740.A0A423WIC3"/>
<proteinExistence type="predicted"/>
<dbReference type="InterPro" id="IPR029063">
    <property type="entry name" value="SAM-dependent_MTases_sf"/>
</dbReference>
<gene>
    <name evidence="2" type="ORF">VSDG_01898</name>
</gene>
<accession>A0A423WIC3</accession>
<feature type="region of interest" description="Disordered" evidence="1">
    <location>
        <begin position="1157"/>
        <end position="1210"/>
    </location>
</feature>
<comment type="caution">
    <text evidence="2">The sequence shown here is derived from an EMBL/GenBank/DDBJ whole genome shotgun (WGS) entry which is preliminary data.</text>
</comment>
<feature type="region of interest" description="Disordered" evidence="1">
    <location>
        <begin position="1099"/>
        <end position="1122"/>
    </location>
</feature>
<feature type="compositionally biased region" description="Low complexity" evidence="1">
    <location>
        <begin position="247"/>
        <end position="258"/>
    </location>
</feature>
<feature type="compositionally biased region" description="Low complexity" evidence="1">
    <location>
        <begin position="121"/>
        <end position="133"/>
    </location>
</feature>
<feature type="compositionally biased region" description="Polar residues" evidence="1">
    <location>
        <begin position="486"/>
        <end position="501"/>
    </location>
</feature>
<feature type="compositionally biased region" description="Low complexity" evidence="1">
    <location>
        <begin position="216"/>
        <end position="232"/>
    </location>
</feature>
<keyword evidence="3" id="KW-1185">Reference proteome</keyword>
<feature type="compositionally biased region" description="Low complexity" evidence="1">
    <location>
        <begin position="880"/>
        <end position="893"/>
    </location>
</feature>
<feature type="compositionally biased region" description="Polar residues" evidence="1">
    <location>
        <begin position="424"/>
        <end position="434"/>
    </location>
</feature>
<feature type="region of interest" description="Disordered" evidence="1">
    <location>
        <begin position="603"/>
        <end position="676"/>
    </location>
</feature>
<evidence type="ECO:0000313" key="2">
    <source>
        <dbReference type="EMBL" id="ROW02954.1"/>
    </source>
</evidence>
<feature type="compositionally biased region" description="Low complexity" evidence="1">
    <location>
        <begin position="435"/>
        <end position="446"/>
    </location>
</feature>
<sequence length="1541" mass="166364">MASLRLGIPRHGLSSDAAQSKRSGAYMETDSRDFPSSLSRRARKAAENARPGVPEAPQARTTSKIPQTSSRRGPLNASTPAASFSAGPASRIQDSTKQLREVLPRDHPNATEEPAGVRNYSRNSSTRTASSSSVQRLQPSLDVPSNGNVDRWLAGSPAETRFPQNIELPTTNAQNVTVYPELDRYRDFKPQAVSDSHFIDVPYPIWTDLPPPTPLFSGASSQQSTFSGSPSTRFSGSPGPGPYSRDTTPTSMSSYSPSLVAPIRAPAPLKRPPVTRRRAGSSPNDAQDGGIDREGLSMVRESVTSYCSNSTVRDATKEQLAKKRLSPIASISPLWTSSPKPPKKIEDTTDTSSKPARESRKPISTVPSSSKATSTARPAWGMGNATTTRPMPPRRPSREGTTDLNSQLGMPLPVVHSNLSATSLTDRGQSSTILPSTHSSRSTTPSQVDRSQQPPAPRAGREPTPAPQAAAAALGTGIRTDKQKPQKTARTPSPNVSSSFKTRFPLFSRRNKSVTEVASTASAEKKDRPPRKGPAAGTGHEGYGRLGQARRRSGSMSTALRVIPGTMSSQESLASNQPSDPFLAERMNPVVIAGGEIIENRNVSSDLPRAESNQGYASSRPSLGSKNNSDLSLSSQEADNTLWPSALPRGATPTPARGLRRPSDSSDSDSLPMKPTLAVRRSIQRLKTSDKANTNVPKPIAVRQGVLAPSISSHDTTLMSDDSLPRQMATKASTAHPAPKKLVKRPKSPRKWNLFGRSSQAVDTKKQPAAPQLSAAVKVVQPKPVAFYAMIDSSEQEDNGSVDVKEVLREAQVSSSPPTPQNPRQSEERLPVSRNQPQESGIANIEVEKPATTHVLRSMPTAIQPHKQSDPALPGHGSQPSTTPRTVSTRPSRLPQVGRIPKVTTSRPEPMPLKSFSRPFKRASLQTQPLASSHVAGDEFVAKGPSPPTPSSPVEESRLEEKTTLAQTDSNPTQTYRLSSDLPSDASRSQNEFFIFPRHKKTDSTSTSSSSSCSELLSYADATAVVPSPSAPMAEDEIWDEYNDLIGDDAYRVPPSAGSSQGKPFHLEMWGRHLAKDKNQSLEPPTIDTHAESDCETEFEGEAEIQDEPAELKPAHTPVSSSVYSSDMTAKINEALEAAGGPVSSFSISEFVSGYGDDENKTNSTNSNMTSLAPNHRRTSTSWSLQAGVVRQSHASGSSQGSSDDNSPVSQVNLRVGSMTVSKWLTFGHVLFSPVRDELVPMVGSLKRQSILVIDGLGNDDWSFYAAETYPAATFFNLSPRAPLPTDSQTHPSATPLSPPNHHQIQYKSPMDKFPFGPQSFTAVVYRFPAAAPESHYRNVITEARRVLKPGGYIELAILDMDMNNMGNRARRSVRQLKERIHLRAPDVSLSSSADLMLRLLGRKGFTDIKTCRVGVPVASAISPSPGAGMEESAKTSRAAAGSGTTTSGVRRRRGNRDTRNLAEMISDDGPVADESITKMVAKVGRWWYDRCYVSVAREPGSKSMWNDQALLAECEEWRTTLKLMVCHARMPDGRSRVASI</sequence>
<reference evidence="2 3" key="1">
    <citation type="submission" date="2015-09" db="EMBL/GenBank/DDBJ databases">
        <title>Host preference determinants of Valsa canker pathogens revealed by comparative genomics.</title>
        <authorList>
            <person name="Yin Z."/>
            <person name="Huang L."/>
        </authorList>
    </citation>
    <scope>NUCLEOTIDE SEQUENCE [LARGE SCALE GENOMIC DNA]</scope>
    <source>
        <strain evidence="2 3">YSFL</strain>
    </source>
</reference>
<feature type="compositionally biased region" description="Polar residues" evidence="1">
    <location>
        <begin position="365"/>
        <end position="376"/>
    </location>
</feature>
<feature type="compositionally biased region" description="Polar residues" evidence="1">
    <location>
        <begin position="964"/>
        <end position="987"/>
    </location>
</feature>
<dbReference type="Gene3D" id="3.40.50.150">
    <property type="entry name" value="Vaccinia Virus protein VP39"/>
    <property type="match status" value="1"/>
</dbReference>
<feature type="region of interest" description="Disordered" evidence="1">
    <location>
        <begin position="331"/>
        <end position="411"/>
    </location>
</feature>
<feature type="region of interest" description="Disordered" evidence="1">
    <location>
        <begin position="1"/>
        <end position="154"/>
    </location>
</feature>
<dbReference type="OrthoDB" id="5382952at2759"/>
<feature type="compositionally biased region" description="Polar residues" evidence="1">
    <location>
        <begin position="134"/>
        <end position="148"/>
    </location>
</feature>
<evidence type="ECO:0000313" key="3">
    <source>
        <dbReference type="Proteomes" id="UP000284375"/>
    </source>
</evidence>
<organism evidence="2 3">
    <name type="scientific">Cytospora chrysosperma</name>
    <name type="common">Cytospora canker fungus</name>
    <name type="synonym">Sphaeria chrysosperma</name>
    <dbReference type="NCBI Taxonomy" id="252740"/>
    <lineage>
        <taxon>Eukaryota</taxon>
        <taxon>Fungi</taxon>
        <taxon>Dikarya</taxon>
        <taxon>Ascomycota</taxon>
        <taxon>Pezizomycotina</taxon>
        <taxon>Sordariomycetes</taxon>
        <taxon>Sordariomycetidae</taxon>
        <taxon>Diaporthales</taxon>
        <taxon>Cytosporaceae</taxon>
        <taxon>Cytospora</taxon>
    </lineage>
</organism>
<dbReference type="Proteomes" id="UP000284375">
    <property type="component" value="Unassembled WGS sequence"/>
</dbReference>
<feature type="compositionally biased region" description="Basic and acidic residues" evidence="1">
    <location>
        <begin position="97"/>
        <end position="110"/>
    </location>
</feature>
<feature type="region of interest" description="Disordered" evidence="1">
    <location>
        <begin position="810"/>
        <end position="849"/>
    </location>
</feature>
<feature type="region of interest" description="Disordered" evidence="1">
    <location>
        <begin position="1424"/>
        <end position="1456"/>
    </location>
</feature>